<feature type="region of interest" description="Disordered" evidence="1">
    <location>
        <begin position="490"/>
        <end position="603"/>
    </location>
</feature>
<feature type="compositionally biased region" description="Acidic residues" evidence="1">
    <location>
        <begin position="309"/>
        <end position="322"/>
    </location>
</feature>
<feature type="compositionally biased region" description="Polar residues" evidence="1">
    <location>
        <begin position="526"/>
        <end position="572"/>
    </location>
</feature>
<evidence type="ECO:0000313" key="4">
    <source>
        <dbReference type="Proteomes" id="UP000691718"/>
    </source>
</evidence>
<reference evidence="3" key="1">
    <citation type="submission" date="2021-04" db="EMBL/GenBank/DDBJ databases">
        <authorList>
            <person name="Tunstrom K."/>
        </authorList>
    </citation>
    <scope>NUCLEOTIDE SEQUENCE</scope>
</reference>
<comment type="caution">
    <text evidence="3">The sequence shown here is derived from an EMBL/GenBank/DDBJ whole genome shotgun (WGS) entry which is preliminary data.</text>
</comment>
<dbReference type="Proteomes" id="UP000691718">
    <property type="component" value="Unassembled WGS sequence"/>
</dbReference>
<keyword evidence="4" id="KW-1185">Reference proteome</keyword>
<feature type="compositionally biased region" description="Polar residues" evidence="1">
    <location>
        <begin position="342"/>
        <end position="354"/>
    </location>
</feature>
<dbReference type="PANTHER" id="PTHR46599:SF2">
    <property type="entry name" value="PIGGYBAC TRANSPOSABLE ELEMENT-DERIVED PROTEIN 4-LIKE"/>
    <property type="match status" value="1"/>
</dbReference>
<proteinExistence type="predicted"/>
<accession>A0A8S3WKI1</accession>
<organism evidence="3 4">
    <name type="scientific">Parnassius apollo</name>
    <name type="common">Apollo butterfly</name>
    <name type="synonym">Papilio apollo</name>
    <dbReference type="NCBI Taxonomy" id="110799"/>
    <lineage>
        <taxon>Eukaryota</taxon>
        <taxon>Metazoa</taxon>
        <taxon>Ecdysozoa</taxon>
        <taxon>Arthropoda</taxon>
        <taxon>Hexapoda</taxon>
        <taxon>Insecta</taxon>
        <taxon>Pterygota</taxon>
        <taxon>Neoptera</taxon>
        <taxon>Endopterygota</taxon>
        <taxon>Lepidoptera</taxon>
        <taxon>Glossata</taxon>
        <taxon>Ditrysia</taxon>
        <taxon>Papilionoidea</taxon>
        <taxon>Papilionidae</taxon>
        <taxon>Parnassiinae</taxon>
        <taxon>Parnassini</taxon>
        <taxon>Parnassius</taxon>
        <taxon>Parnassius</taxon>
    </lineage>
</organism>
<dbReference type="InterPro" id="IPR029526">
    <property type="entry name" value="PGBD"/>
</dbReference>
<gene>
    <name evidence="3" type="ORF">PAPOLLO_LOCUS7405</name>
</gene>
<protein>
    <submittedName>
        <fullName evidence="3">(apollo) hypothetical protein</fullName>
    </submittedName>
</protein>
<dbReference type="Pfam" id="PF13843">
    <property type="entry name" value="DDE_Tnp_1_7"/>
    <property type="match status" value="1"/>
</dbReference>
<feature type="compositionally biased region" description="Acidic residues" evidence="1">
    <location>
        <begin position="284"/>
        <end position="298"/>
    </location>
</feature>
<dbReference type="OrthoDB" id="118105at2759"/>
<feature type="compositionally biased region" description="Basic and acidic residues" evidence="1">
    <location>
        <begin position="299"/>
        <end position="308"/>
    </location>
</feature>
<dbReference type="AlphaFoldDB" id="A0A8S3WKI1"/>
<feature type="compositionally biased region" description="Acidic residues" evidence="1">
    <location>
        <begin position="492"/>
        <end position="506"/>
    </location>
</feature>
<feature type="region of interest" description="Disordered" evidence="1">
    <location>
        <begin position="284"/>
        <end position="356"/>
    </location>
</feature>
<dbReference type="PANTHER" id="PTHR46599">
    <property type="entry name" value="PIGGYBAC TRANSPOSABLE ELEMENT-DERIVED PROTEIN 4"/>
    <property type="match status" value="1"/>
</dbReference>
<feature type="compositionally biased region" description="Acidic residues" evidence="1">
    <location>
        <begin position="582"/>
        <end position="601"/>
    </location>
</feature>
<evidence type="ECO:0000313" key="3">
    <source>
        <dbReference type="EMBL" id="CAG4965512.1"/>
    </source>
</evidence>
<feature type="domain" description="PiggyBac transposable element-derived protein" evidence="2">
    <location>
        <begin position="633"/>
        <end position="873"/>
    </location>
</feature>
<evidence type="ECO:0000256" key="1">
    <source>
        <dbReference type="SAM" id="MobiDB-lite"/>
    </source>
</evidence>
<sequence>MAILPISNFKILEEAQKRGVTIIKLPSHASHLLQPLDLSVFKSMKNTWDAILVHWQRLNVGTKLPKDEFSRLLGEVWRKLDTIIITNGFKKGGLYPFDRKVVADEKFDPESLKRFREHKTIPKQIQTLKKLSLAAVTQELSISKNPIAASSKLVLPNQEMKFDKSNDSKKAKKQKKCFDYDEESESELDISFAEVSGSAELSDEDFDNYRENFLAEIKSDDNFLEYLLQATTEEKENDKSYVNNDVDTTNIEQFEPNLNKKNLEFAKMDPEERLRHRLMAVLEESDSDVDMCDQESAEEDHVSERSQESDTEQEASDSDDDSIPLSMLRNQARSDNIEANPCVQQESRTINRESQLPHYLGKDGTVWYKTPFRQNTRIRAENIVTQRPGAASVAQSAMTEIDCWSLFCTEDMLENVFRYTNARLALVGDHMKKRKDVVQLPRAMRKKIGRFVGETSAEPPAKKSNVRRRCQAIPLEKLEDTLADLFALSDGENSEDDNQSDEDENEAVFSSFTSTEPEDILFGSGLNESQPTTSTVSILPSSSNMDISATHDSITGSTQPTPSNSRMSSITRPVTPVVTQADDTDNSEDSSENNSEDDGDEEWKKVQFPHIPPTEKFDEILLRPSQFFPNRSSPRTYFNVFLNDEVLLNIVDQTNLYAAQNRQKDWDIVTLQELKAFFGILILMGIHVLPNISLYWSSDPMFRVAEIANVMTVKRFKKILANLHLNDNSQMPKRGEEGYDKLYKIRPMIKILNSAFQSGGVCSSSQSIDECMIKFKGRSTLKQYMPKKPVKRGFKVWSRCDSLTGYLYQFEIYTGKKDDATTEVGLGASVVRELSKNLIDEKVENTHIAFDNFFASHELLQYLFDNNIYATATPATIHVPKFPFNMTLSSSPNTSLNALRNTLPSSDESPESPSILVTNDTVENSAGQVAENMQGKFSENDPNNYNMSEGRKRIKKAEPAEWKRNINKKLQIEGRAYLGFRKVGKTVVQDTPRKERMMKPTCSSNVCLKSKNIAHYL</sequence>
<name>A0A8S3WKI1_PARAO</name>
<dbReference type="EMBL" id="CAJQZP010000518">
    <property type="protein sequence ID" value="CAG4965512.1"/>
    <property type="molecule type" value="Genomic_DNA"/>
</dbReference>
<evidence type="ECO:0000259" key="2">
    <source>
        <dbReference type="Pfam" id="PF13843"/>
    </source>
</evidence>